<keyword evidence="13" id="KW-0472">Membrane</keyword>
<evidence type="ECO:0000256" key="2">
    <source>
        <dbReference type="ARBA" id="ARBA00004613"/>
    </source>
</evidence>
<dbReference type="InterPro" id="IPR040986">
    <property type="entry name" value="QSOX_FAD-bd_dom"/>
</dbReference>
<dbReference type="InParanoid" id="A0A1U7ST77"/>
<evidence type="ECO:0000256" key="5">
    <source>
        <dbReference type="ARBA" id="ARBA00022630"/>
    </source>
</evidence>
<feature type="chain" id="PRO_5010521022" description="Sulfhydryl oxidase" evidence="15">
    <location>
        <begin position="19"/>
        <end position="833"/>
    </location>
</feature>
<dbReference type="GO" id="GO:0006457">
    <property type="term" value="P:protein folding"/>
    <property type="evidence" value="ECO:0007669"/>
    <property type="project" value="TreeGrafter"/>
</dbReference>
<dbReference type="Gene3D" id="1.20.120.310">
    <property type="entry name" value="ERV/ALR sulfhydryl oxidase domain"/>
    <property type="match status" value="1"/>
</dbReference>
<dbReference type="GO" id="GO:0005615">
    <property type="term" value="C:extracellular space"/>
    <property type="evidence" value="ECO:0007669"/>
    <property type="project" value="TreeGrafter"/>
</dbReference>
<dbReference type="KEGG" id="asn:102374695"/>
<dbReference type="Gene3D" id="3.40.30.10">
    <property type="entry name" value="Glutaredoxin"/>
    <property type="match status" value="2"/>
</dbReference>
<sequence length="833" mass="94418">MEMGMAGWFLGIAVAAAAENVEVPTYTDMTCSSGIQKCCLVLRASERFTAAAKEILYVCAELHSAALPPEFEVHFEKAPYAESGFPVHKTEKMVHVANVTYVVADANFTGEALERSVLNSSSAWAVEFYASWCGDCVHFAPTWRALAADILEWRPAVVLGAFNCADESHQKVCGDFGITGFPTLKFFKAFSKSPEDGKRLYPGDSLPALRQSLITNLERHQDAWPPACPPLEPASTGELRGFFQRNNVTYLALIFEKNDSFVGREVILDMQQYENIAVRRVLSSEEELVKEYSVTTFPSAYLFVSSGSFSRISVQLEARSFYTYFLRRVPGVTRDSYKLTLMPGTENTTTPAPVRHADSSKLYMADLESALHYSLRGEIERFSVLEGERLAALKHYVTVLAKYFPGRPYVKNFLGSLDTWLKNQKQSNISCSALEEALKNKKNAPKPAVLTHSMTWVGCQGSKPHFRGYPCSLWTLFHLLTVQASKYKARTAEPLEVLGAMRGYIRYFFGCQTCSKHFEAMAAESMNQVKSLDEAILWLWSRHNRANARLAGDLTEDPKFPKMQWPPPDMCPSCHNEVSGQHVWNEPTVLRFLKIHYSPANIYFDYTEPERVLLARQSWEVGGGEKVMGDGRADMRRKERGENKGEEDMEEEEEAEERRAQEPDGVMMEREVSVLERQELHRPSIIRMNPRVKELEEDIVDLDSFSEQHFKSKALKEAALAASRKRRLSKRDTIPLLMADDDGHQAFDYVAAWERLRRRGLDSKQLVGALEEEGSDSLRKRQWFRVLGLGFSRLDVSLCIILYCLSSVCLLGMYTFFRMRLRSRKGRPGFPVA</sequence>
<dbReference type="PRINTS" id="PR00421">
    <property type="entry name" value="THIOREDOXIN"/>
</dbReference>
<feature type="compositionally biased region" description="Basic and acidic residues" evidence="14">
    <location>
        <begin position="656"/>
        <end position="665"/>
    </location>
</feature>
<evidence type="ECO:0000313" key="18">
    <source>
        <dbReference type="Proteomes" id="UP000189705"/>
    </source>
</evidence>
<dbReference type="FunFam" id="1.20.120.310:FF:000001">
    <property type="entry name" value="Sulfhydryl oxidase"/>
    <property type="match status" value="1"/>
</dbReference>
<comment type="function">
    <text evidence="11">Catalyzes the oxidation of sulfhydryl groups in peptide and protein thiols to disulfides with the reduction of oxygen to hydrogen peroxide. Plays a role in disulfide bond formation in a variety of extracellular proteins. In fibroblasts, required for normal incorporation of laminin into the extracellular matrix, and thereby for normal cell-cell adhesion and cell migration.</text>
</comment>
<dbReference type="FunFam" id="1.20.120.1960:FF:000001">
    <property type="entry name" value="Sulfhydryl oxidase"/>
    <property type="match status" value="1"/>
</dbReference>
<evidence type="ECO:0000256" key="3">
    <source>
        <dbReference type="ARBA" id="ARBA00006041"/>
    </source>
</evidence>
<feature type="domain" description="ERV/ALR sulfhydryl oxidase" evidence="16">
    <location>
        <begin position="462"/>
        <end position="565"/>
    </location>
</feature>
<comment type="catalytic activity">
    <reaction evidence="12 13">
        <text>2 R'C(R)SH + O2 = R'C(R)S-S(R)CR' + H2O2</text>
        <dbReference type="Rhea" id="RHEA:17357"/>
        <dbReference type="ChEBI" id="CHEBI:15379"/>
        <dbReference type="ChEBI" id="CHEBI:16240"/>
        <dbReference type="ChEBI" id="CHEBI:16520"/>
        <dbReference type="ChEBI" id="CHEBI:17412"/>
        <dbReference type="EC" id="1.8.3.2"/>
    </reaction>
</comment>
<dbReference type="InterPro" id="IPR041269">
    <property type="entry name" value="QSOX_Trx1"/>
</dbReference>
<keyword evidence="13" id="KW-1133">Transmembrane helix</keyword>
<evidence type="ECO:0000256" key="15">
    <source>
        <dbReference type="SAM" id="SignalP"/>
    </source>
</evidence>
<dbReference type="InterPro" id="IPR039798">
    <property type="entry name" value="Sulfhydryl_oxidase"/>
</dbReference>
<dbReference type="PROSITE" id="PS51324">
    <property type="entry name" value="ERV_ALR"/>
    <property type="match status" value="1"/>
</dbReference>
<dbReference type="CDD" id="cd02992">
    <property type="entry name" value="PDI_a_QSOX"/>
    <property type="match status" value="1"/>
</dbReference>
<comment type="similarity">
    <text evidence="3 13">Belongs to the quiescin-sulfhydryl oxidase (QSOX) family.</text>
</comment>
<keyword evidence="10" id="KW-0325">Glycoprotein</keyword>
<evidence type="ECO:0000256" key="7">
    <source>
        <dbReference type="ARBA" id="ARBA00022827"/>
    </source>
</evidence>
<gene>
    <name evidence="19" type="primary">LOC102374695</name>
</gene>
<reference evidence="19" key="1">
    <citation type="submission" date="2025-08" db="UniProtKB">
        <authorList>
            <consortium name="RefSeq"/>
        </authorList>
    </citation>
    <scope>IDENTIFICATION</scope>
</reference>
<dbReference type="Pfam" id="PF18108">
    <property type="entry name" value="QSOX_Trx1"/>
    <property type="match status" value="1"/>
</dbReference>
<dbReference type="GO" id="GO:0016971">
    <property type="term" value="F:flavin-dependent sulfhydryl oxidase activity"/>
    <property type="evidence" value="ECO:0007669"/>
    <property type="project" value="InterPro"/>
</dbReference>
<dbReference type="Pfam" id="PF18371">
    <property type="entry name" value="FAD_SOX"/>
    <property type="match status" value="1"/>
</dbReference>
<keyword evidence="18" id="KW-1185">Reference proteome</keyword>
<dbReference type="SUPFAM" id="SSF52833">
    <property type="entry name" value="Thioredoxin-like"/>
    <property type="match status" value="1"/>
</dbReference>
<evidence type="ECO:0000256" key="6">
    <source>
        <dbReference type="ARBA" id="ARBA00022729"/>
    </source>
</evidence>
<name>A0A1U7ST77_ALLSI</name>
<evidence type="ECO:0000259" key="16">
    <source>
        <dbReference type="PROSITE" id="PS51324"/>
    </source>
</evidence>
<evidence type="ECO:0000256" key="8">
    <source>
        <dbReference type="ARBA" id="ARBA00023002"/>
    </source>
</evidence>
<dbReference type="GeneID" id="102374695"/>
<feature type="signal peptide" evidence="15">
    <location>
        <begin position="1"/>
        <end position="18"/>
    </location>
</feature>
<dbReference type="InterPro" id="IPR013766">
    <property type="entry name" value="Thioredoxin_domain"/>
</dbReference>
<dbReference type="FunFam" id="3.40.30.10:FF:000073">
    <property type="entry name" value="Sulfhydryl oxidase"/>
    <property type="match status" value="1"/>
</dbReference>
<dbReference type="Proteomes" id="UP000189705">
    <property type="component" value="Unplaced"/>
</dbReference>
<evidence type="ECO:0000259" key="17">
    <source>
        <dbReference type="PROSITE" id="PS51352"/>
    </source>
</evidence>
<dbReference type="PROSITE" id="PS51352">
    <property type="entry name" value="THIOREDOXIN_2"/>
    <property type="match status" value="1"/>
</dbReference>
<dbReference type="PANTHER" id="PTHR22897:SF6">
    <property type="entry name" value="SULFHYDRYL OXIDASE 1"/>
    <property type="match status" value="1"/>
</dbReference>
<comment type="subcellular location">
    <subcellularLocation>
        <location evidence="2">Secreted</location>
    </subcellularLocation>
</comment>
<evidence type="ECO:0000256" key="13">
    <source>
        <dbReference type="RuleBase" id="RU371123"/>
    </source>
</evidence>
<dbReference type="PANTHER" id="PTHR22897">
    <property type="entry name" value="QUIESCIN Q6-RELATED SULFHYDRYL OXIDASE"/>
    <property type="match status" value="1"/>
</dbReference>
<dbReference type="EC" id="1.8.3.2" evidence="13"/>
<accession>A0A1U7ST77</accession>
<feature type="region of interest" description="Disordered" evidence="14">
    <location>
        <begin position="624"/>
        <end position="665"/>
    </location>
</feature>
<dbReference type="InterPro" id="IPR017905">
    <property type="entry name" value="ERV/ALR_sulphydryl_oxidase"/>
</dbReference>
<dbReference type="RefSeq" id="XP_006037553.1">
    <property type="nucleotide sequence ID" value="XM_006037491.3"/>
</dbReference>
<dbReference type="FunCoup" id="A0A1U7ST77">
    <property type="interactions" value="84"/>
</dbReference>
<dbReference type="OrthoDB" id="59470at2759"/>
<feature type="domain" description="Thioredoxin" evidence="17">
    <location>
        <begin position="62"/>
        <end position="222"/>
    </location>
</feature>
<dbReference type="GO" id="GO:0003756">
    <property type="term" value="F:protein disulfide isomerase activity"/>
    <property type="evidence" value="ECO:0007669"/>
    <property type="project" value="TreeGrafter"/>
</dbReference>
<dbReference type="SUPFAM" id="SSF69000">
    <property type="entry name" value="FAD-dependent thiol oxidase"/>
    <property type="match status" value="1"/>
</dbReference>
<evidence type="ECO:0000256" key="1">
    <source>
        <dbReference type="ARBA" id="ARBA00001974"/>
    </source>
</evidence>
<proteinExistence type="inferred from homology"/>
<dbReference type="Gene3D" id="1.20.120.1960">
    <property type="entry name" value="QSOX sulfhydryl oxidase domain"/>
    <property type="match status" value="1"/>
</dbReference>
<evidence type="ECO:0000313" key="19">
    <source>
        <dbReference type="RefSeq" id="XP_006037553.1"/>
    </source>
</evidence>
<feature type="transmembrane region" description="Helical" evidence="13">
    <location>
        <begin position="800"/>
        <end position="817"/>
    </location>
</feature>
<dbReference type="FunFam" id="3.40.30.10:FF:000080">
    <property type="entry name" value="Sulfhydryl oxidase"/>
    <property type="match status" value="1"/>
</dbReference>
<dbReference type="Pfam" id="PF00085">
    <property type="entry name" value="Thioredoxin"/>
    <property type="match status" value="1"/>
</dbReference>
<keyword evidence="9" id="KW-1015">Disulfide bond</keyword>
<dbReference type="Pfam" id="PF04777">
    <property type="entry name" value="Evr1_Alr"/>
    <property type="match status" value="1"/>
</dbReference>
<dbReference type="eggNOG" id="KOG1731">
    <property type="taxonomic scope" value="Eukaryota"/>
</dbReference>
<dbReference type="InterPro" id="IPR036774">
    <property type="entry name" value="ERV/ALR_sulphydryl_oxid_sf"/>
</dbReference>
<keyword evidence="5 13" id="KW-0285">Flavoprotein</keyword>
<dbReference type="InterPro" id="IPR036249">
    <property type="entry name" value="Thioredoxin-like_sf"/>
</dbReference>
<comment type="cofactor">
    <cofactor evidence="1 13">
        <name>FAD</name>
        <dbReference type="ChEBI" id="CHEBI:57692"/>
    </cofactor>
</comment>
<evidence type="ECO:0000256" key="12">
    <source>
        <dbReference type="ARBA" id="ARBA00048864"/>
    </source>
</evidence>
<dbReference type="InterPro" id="IPR042568">
    <property type="entry name" value="QSOX_FAD-bd_sf"/>
</dbReference>
<dbReference type="GO" id="GO:0000139">
    <property type="term" value="C:Golgi membrane"/>
    <property type="evidence" value="ECO:0007669"/>
    <property type="project" value="TreeGrafter"/>
</dbReference>
<keyword evidence="4" id="KW-0964">Secreted</keyword>
<dbReference type="STRING" id="38654.A0A1U7ST77"/>
<evidence type="ECO:0000256" key="14">
    <source>
        <dbReference type="SAM" id="MobiDB-lite"/>
    </source>
</evidence>
<keyword evidence="7 13" id="KW-0274">FAD</keyword>
<evidence type="ECO:0000256" key="10">
    <source>
        <dbReference type="ARBA" id="ARBA00023180"/>
    </source>
</evidence>
<protein>
    <recommendedName>
        <fullName evidence="13">Sulfhydryl oxidase</fullName>
        <ecNumber evidence="13">1.8.3.2</ecNumber>
    </recommendedName>
</protein>
<keyword evidence="8 13" id="KW-0560">Oxidoreductase</keyword>
<organism evidence="18 19">
    <name type="scientific">Alligator sinensis</name>
    <name type="common">Chinese alligator</name>
    <dbReference type="NCBI Taxonomy" id="38654"/>
    <lineage>
        <taxon>Eukaryota</taxon>
        <taxon>Metazoa</taxon>
        <taxon>Chordata</taxon>
        <taxon>Craniata</taxon>
        <taxon>Vertebrata</taxon>
        <taxon>Euteleostomi</taxon>
        <taxon>Archelosauria</taxon>
        <taxon>Archosauria</taxon>
        <taxon>Crocodylia</taxon>
        <taxon>Alligatoridae</taxon>
        <taxon>Alligatorinae</taxon>
        <taxon>Alligator</taxon>
    </lineage>
</organism>
<evidence type="ECO:0000256" key="11">
    <source>
        <dbReference type="ARBA" id="ARBA00045804"/>
    </source>
</evidence>
<keyword evidence="13" id="KW-0812">Transmembrane</keyword>
<feature type="compositionally biased region" description="Basic and acidic residues" evidence="14">
    <location>
        <begin position="627"/>
        <end position="646"/>
    </location>
</feature>
<keyword evidence="6 15" id="KW-0732">Signal</keyword>
<evidence type="ECO:0000256" key="9">
    <source>
        <dbReference type="ARBA" id="ARBA00023157"/>
    </source>
</evidence>
<evidence type="ECO:0000256" key="4">
    <source>
        <dbReference type="ARBA" id="ARBA00022525"/>
    </source>
</evidence>
<dbReference type="AlphaFoldDB" id="A0A1U7ST77"/>